<accession>A0A378JJ90</accession>
<comment type="similarity">
    <text evidence="1">Belongs to the cytochrome P450 family.</text>
</comment>
<evidence type="ECO:0000256" key="1">
    <source>
        <dbReference type="RuleBase" id="RU000461"/>
    </source>
</evidence>
<dbReference type="RefSeq" id="WP_115330502.1">
    <property type="nucleotide sequence ID" value="NZ_CAAAHP010000007.1"/>
</dbReference>
<dbReference type="OrthoDB" id="9764248at2"/>
<dbReference type="InterPro" id="IPR001128">
    <property type="entry name" value="Cyt_P450"/>
</dbReference>
<keyword evidence="1" id="KW-0408">Iron</keyword>
<dbReference type="Proteomes" id="UP000254794">
    <property type="component" value="Unassembled WGS sequence"/>
</dbReference>
<keyword evidence="1" id="KW-0503">Monooxygenase</keyword>
<dbReference type="AlphaFoldDB" id="A0A378JJ90"/>
<dbReference type="GO" id="GO:0016705">
    <property type="term" value="F:oxidoreductase activity, acting on paired donors, with incorporation or reduction of molecular oxygen"/>
    <property type="evidence" value="ECO:0007669"/>
    <property type="project" value="InterPro"/>
</dbReference>
<dbReference type="GO" id="GO:0020037">
    <property type="term" value="F:heme binding"/>
    <property type="evidence" value="ECO:0007669"/>
    <property type="project" value="InterPro"/>
</dbReference>
<keyword evidence="1" id="KW-0479">Metal-binding</keyword>
<dbReference type="PROSITE" id="PS00086">
    <property type="entry name" value="CYTOCHROME_P450"/>
    <property type="match status" value="1"/>
</dbReference>
<protein>
    <submittedName>
        <fullName evidence="2">Cytochrome P450</fullName>
    </submittedName>
</protein>
<keyword evidence="3" id="KW-1185">Reference proteome</keyword>
<dbReference type="EMBL" id="UGOD01000001">
    <property type="protein sequence ID" value="STX50821.1"/>
    <property type="molecule type" value="Genomic_DNA"/>
</dbReference>
<organism evidence="2 3">
    <name type="scientific">Legionella busanensis</name>
    <dbReference type="NCBI Taxonomy" id="190655"/>
    <lineage>
        <taxon>Bacteria</taxon>
        <taxon>Pseudomonadati</taxon>
        <taxon>Pseudomonadota</taxon>
        <taxon>Gammaproteobacteria</taxon>
        <taxon>Legionellales</taxon>
        <taxon>Legionellaceae</taxon>
        <taxon>Legionella</taxon>
    </lineage>
</organism>
<keyword evidence="1" id="KW-0349">Heme</keyword>
<dbReference type="GO" id="GO:0005506">
    <property type="term" value="F:iron ion binding"/>
    <property type="evidence" value="ECO:0007669"/>
    <property type="project" value="InterPro"/>
</dbReference>
<dbReference type="InterPro" id="IPR017972">
    <property type="entry name" value="Cyt_P450_CS"/>
</dbReference>
<evidence type="ECO:0000313" key="2">
    <source>
        <dbReference type="EMBL" id="STX50821.1"/>
    </source>
</evidence>
<dbReference type="SUPFAM" id="SSF48264">
    <property type="entry name" value="Cytochrome P450"/>
    <property type="match status" value="1"/>
</dbReference>
<dbReference type="GO" id="GO:0004497">
    <property type="term" value="F:monooxygenase activity"/>
    <property type="evidence" value="ECO:0007669"/>
    <property type="project" value="UniProtKB-KW"/>
</dbReference>
<gene>
    <name evidence="2" type="ORF">NCTC13316_00909</name>
</gene>
<dbReference type="InterPro" id="IPR036396">
    <property type="entry name" value="Cyt_P450_sf"/>
</dbReference>
<dbReference type="Gene3D" id="1.10.630.10">
    <property type="entry name" value="Cytochrome P450"/>
    <property type="match status" value="1"/>
</dbReference>
<keyword evidence="1" id="KW-0560">Oxidoreductase</keyword>
<evidence type="ECO:0000313" key="3">
    <source>
        <dbReference type="Proteomes" id="UP000254794"/>
    </source>
</evidence>
<proteinExistence type="inferred from homology"/>
<dbReference type="Pfam" id="PF00067">
    <property type="entry name" value="p450"/>
    <property type="match status" value="1"/>
</dbReference>
<reference evidence="2 3" key="1">
    <citation type="submission" date="2018-06" db="EMBL/GenBank/DDBJ databases">
        <authorList>
            <consortium name="Pathogen Informatics"/>
            <person name="Doyle S."/>
        </authorList>
    </citation>
    <scope>NUCLEOTIDE SEQUENCE [LARGE SCALE GENOMIC DNA]</scope>
    <source>
        <strain evidence="2 3">NCTC13316</strain>
    </source>
</reference>
<sequence length="404" mass="46359">MDGVSLVRYGNGSSQVRKYFIKLCAWLQRKPVLILDSDPVLCTKILACSDIKGTFVEHLFAIPAWQPIYSIESEDGMRWKELSMNCCQVFRTLRWKENIPLQVNSHIQMLASDMHLNPSLVIDAEQVSRIVLRVLYEILFEKKMELKDEILFYNASIEWRKEIALKGSGDLQVKQAFCQRLTEIIRDSRYGVGLIDDNIKDPTLWLSIFAQPFILSPQINVSDIMVSVFSFLREDPKLYEVTRKKVAEGDDTFLLALLMESIRLKHPFPILERELLTDMIINGKNVLAGTQVIMILDQFIQSPLFNPQSWLEPGLKHPFEGLVFGAGKRICLGKSLAKSLMVELLKSMLIYIPDIKIQPHLNHLYSGRDNDAKSSFMESIYQVKIFGRALWKSFKIGVNKASRV</sequence>
<name>A0A378JJ90_9GAMM</name>